<evidence type="ECO:0000313" key="3">
    <source>
        <dbReference type="Proteomes" id="UP000198504"/>
    </source>
</evidence>
<proteinExistence type="predicted"/>
<keyword evidence="3" id="KW-1185">Reference proteome</keyword>
<protein>
    <submittedName>
        <fullName evidence="2">Uncharacterized protein</fullName>
    </submittedName>
</protein>
<organism evidence="2 3">
    <name type="scientific">Microlunatus flavus</name>
    <dbReference type="NCBI Taxonomy" id="1036181"/>
    <lineage>
        <taxon>Bacteria</taxon>
        <taxon>Bacillati</taxon>
        <taxon>Actinomycetota</taxon>
        <taxon>Actinomycetes</taxon>
        <taxon>Propionibacteriales</taxon>
        <taxon>Propionibacteriaceae</taxon>
        <taxon>Microlunatus</taxon>
    </lineage>
</organism>
<evidence type="ECO:0000313" key="2">
    <source>
        <dbReference type="EMBL" id="SEQ71799.1"/>
    </source>
</evidence>
<dbReference type="EMBL" id="FOFA01000005">
    <property type="protein sequence ID" value="SEQ71799.1"/>
    <property type="molecule type" value="Genomic_DNA"/>
</dbReference>
<feature type="region of interest" description="Disordered" evidence="1">
    <location>
        <begin position="57"/>
        <end position="80"/>
    </location>
</feature>
<name>A0A1H9IB56_9ACTN</name>
<evidence type="ECO:0000256" key="1">
    <source>
        <dbReference type="SAM" id="MobiDB-lite"/>
    </source>
</evidence>
<dbReference type="Proteomes" id="UP000198504">
    <property type="component" value="Unassembled WGS sequence"/>
</dbReference>
<sequence>MSTATTPPAPASPGPDLVNAALLGTDRRPVPAPEGTDPAVWLLEAAARRRAATLVTGATRRVPLPPAAAPAPDRPRPPAPAREVLDEILLVTGSEPVNLWLRAALDAGFGLAPEHWAALLDRARRANDLDRRRLGAALGARGVWFARQNPAWAAVVRSLEAAADEAAERDPTFNGGEAAAALQALAAGTQQVGGARALGRRVGTRLPVDAYDALARLRSQPLDEPARVGLAAAEEVLRLRLHLAATFDHPERHP</sequence>
<dbReference type="STRING" id="1036181.SAMN05421756_105166"/>
<dbReference type="Pfam" id="PF18944">
    <property type="entry name" value="DUF5691"/>
    <property type="match status" value="1"/>
</dbReference>
<accession>A0A1H9IB56</accession>
<dbReference type="AlphaFoldDB" id="A0A1H9IB56"/>
<dbReference type="InterPro" id="IPR043746">
    <property type="entry name" value="DUF5691"/>
</dbReference>
<dbReference type="OrthoDB" id="262508at2"/>
<reference evidence="3" key="1">
    <citation type="submission" date="2016-10" db="EMBL/GenBank/DDBJ databases">
        <authorList>
            <person name="Varghese N."/>
            <person name="Submissions S."/>
        </authorList>
    </citation>
    <scope>NUCLEOTIDE SEQUENCE [LARGE SCALE GENOMIC DNA]</scope>
    <source>
        <strain evidence="3">CGMCC 4.6856</strain>
    </source>
</reference>
<gene>
    <name evidence="2" type="ORF">SAMN05421756_105166</name>
</gene>
<dbReference type="RefSeq" id="WP_091181230.1">
    <property type="nucleotide sequence ID" value="NZ_FOFA01000005.1"/>
</dbReference>